<sequence>MRVLVAIDNSEESFNALKWILDYLLRQPYHTTEEVKEPCIKLSLVHVMEPFPQYAYPVIESATRAQAQEAARILARASEMCKDKMIKAETLILEGDPKNILCEATNVVNG</sequence>
<dbReference type="PANTHER" id="PTHR31964:SF124">
    <property type="entry name" value="ADENINE NUCLEOTIDE ALPHA HYDROLASES-LIKE SUPERFAMILY PROTEIN"/>
    <property type="match status" value="1"/>
</dbReference>
<evidence type="ECO:0000313" key="3">
    <source>
        <dbReference type="RefSeq" id="XP_009763276.1"/>
    </source>
</evidence>
<dbReference type="STRING" id="4096.A0A1U7VED2"/>
<dbReference type="PANTHER" id="PTHR31964">
    <property type="entry name" value="ADENINE NUCLEOTIDE ALPHA HYDROLASES-LIKE SUPERFAMILY PROTEIN"/>
    <property type="match status" value="1"/>
</dbReference>
<dbReference type="InterPro" id="IPR006016">
    <property type="entry name" value="UspA"/>
</dbReference>
<protein>
    <submittedName>
        <fullName evidence="3">Uncharacterized protein LOC104215220</fullName>
    </submittedName>
</protein>
<accession>A0A1U7VED2</accession>
<feature type="domain" description="UspA" evidence="1">
    <location>
        <begin position="2"/>
        <end position="105"/>
    </location>
</feature>
<feature type="non-terminal residue" evidence="3">
    <location>
        <position position="110"/>
    </location>
</feature>
<dbReference type="Pfam" id="PF00582">
    <property type="entry name" value="Usp"/>
    <property type="match status" value="1"/>
</dbReference>
<dbReference type="Gene3D" id="3.40.50.12370">
    <property type="match status" value="1"/>
</dbReference>
<dbReference type="AlphaFoldDB" id="A0A1U7VED2"/>
<keyword evidence="2" id="KW-1185">Reference proteome</keyword>
<dbReference type="Proteomes" id="UP000189701">
    <property type="component" value="Unplaced"/>
</dbReference>
<reference evidence="3" key="2">
    <citation type="submission" date="2025-08" db="UniProtKB">
        <authorList>
            <consortium name="RefSeq"/>
        </authorList>
    </citation>
    <scope>IDENTIFICATION</scope>
    <source>
        <tissue evidence="3">Leaf</tissue>
    </source>
</reference>
<dbReference type="RefSeq" id="XP_009763276.1">
    <property type="nucleotide sequence ID" value="XM_009764974.1"/>
</dbReference>
<dbReference type="SUPFAM" id="SSF52402">
    <property type="entry name" value="Adenine nucleotide alpha hydrolases-like"/>
    <property type="match status" value="1"/>
</dbReference>
<gene>
    <name evidence="3" type="primary">LOC104215220</name>
</gene>
<evidence type="ECO:0000313" key="2">
    <source>
        <dbReference type="Proteomes" id="UP000189701"/>
    </source>
</evidence>
<organism evidence="2 3">
    <name type="scientific">Nicotiana sylvestris</name>
    <name type="common">Wood tobacco</name>
    <name type="synonym">South American tobacco</name>
    <dbReference type="NCBI Taxonomy" id="4096"/>
    <lineage>
        <taxon>Eukaryota</taxon>
        <taxon>Viridiplantae</taxon>
        <taxon>Streptophyta</taxon>
        <taxon>Embryophyta</taxon>
        <taxon>Tracheophyta</taxon>
        <taxon>Spermatophyta</taxon>
        <taxon>Magnoliopsida</taxon>
        <taxon>eudicotyledons</taxon>
        <taxon>Gunneridae</taxon>
        <taxon>Pentapetalae</taxon>
        <taxon>asterids</taxon>
        <taxon>lamiids</taxon>
        <taxon>Solanales</taxon>
        <taxon>Solanaceae</taxon>
        <taxon>Nicotianoideae</taxon>
        <taxon>Nicotianeae</taxon>
        <taxon>Nicotiana</taxon>
    </lineage>
</organism>
<proteinExistence type="predicted"/>
<name>A0A1U7VED2_NICSY</name>
<evidence type="ECO:0000259" key="1">
    <source>
        <dbReference type="Pfam" id="PF00582"/>
    </source>
</evidence>
<reference evidence="2" key="1">
    <citation type="journal article" date="2013" name="Genome Biol.">
        <title>Reference genomes and transcriptomes of Nicotiana sylvestris and Nicotiana tomentosiformis.</title>
        <authorList>
            <person name="Sierro N."/>
            <person name="Battey J.N."/>
            <person name="Ouadi S."/>
            <person name="Bovet L."/>
            <person name="Goepfert S."/>
            <person name="Bakaher N."/>
            <person name="Peitsch M.C."/>
            <person name="Ivanov N.V."/>
        </authorList>
    </citation>
    <scope>NUCLEOTIDE SEQUENCE [LARGE SCALE GENOMIC DNA]</scope>
</reference>